<dbReference type="AlphaFoldDB" id="A0A2M6U843"/>
<sequence length="73" mass="7772">MEAYGVILHPETGEAIASVKDGKLIGATGEVYRIDGDRILSEDGKVRGYLSVFAGQASRSTDLANRLFGRKSG</sequence>
<protein>
    <submittedName>
        <fullName evidence="1">Uncharacterized protein</fullName>
    </submittedName>
</protein>
<comment type="caution">
    <text evidence="1">The sequence shown here is derived from an EMBL/GenBank/DDBJ whole genome shotgun (WGS) entry which is preliminary data.</text>
</comment>
<dbReference type="Proteomes" id="UP000228930">
    <property type="component" value="Unassembled WGS sequence"/>
</dbReference>
<evidence type="ECO:0000313" key="1">
    <source>
        <dbReference type="EMBL" id="PIT00759.1"/>
    </source>
</evidence>
<evidence type="ECO:0000313" key="2">
    <source>
        <dbReference type="Proteomes" id="UP000228930"/>
    </source>
</evidence>
<dbReference type="RefSeq" id="WP_100175970.1">
    <property type="nucleotide sequence ID" value="NZ_LFJC01000003.1"/>
</dbReference>
<gene>
    <name evidence="1" type="ORF">TSA1_08210</name>
</gene>
<keyword evidence="2" id="KW-1185">Reference proteome</keyword>
<name>A0A2M6U843_9BRAD</name>
<accession>A0A2M6U843</accession>
<organism evidence="1 2">
    <name type="scientific">Bradyrhizobium nitroreducens</name>
    <dbReference type="NCBI Taxonomy" id="709803"/>
    <lineage>
        <taxon>Bacteria</taxon>
        <taxon>Pseudomonadati</taxon>
        <taxon>Pseudomonadota</taxon>
        <taxon>Alphaproteobacteria</taxon>
        <taxon>Hyphomicrobiales</taxon>
        <taxon>Nitrobacteraceae</taxon>
        <taxon>Bradyrhizobium</taxon>
    </lineage>
</organism>
<proteinExistence type="predicted"/>
<dbReference type="EMBL" id="LFJC01000003">
    <property type="protein sequence ID" value="PIT00759.1"/>
    <property type="molecule type" value="Genomic_DNA"/>
</dbReference>
<reference evidence="1 2" key="1">
    <citation type="submission" date="2015-06" db="EMBL/GenBank/DDBJ databases">
        <title>Comparative genome analysis of nirS-carrying Bradyrhizobium sp. strains.</title>
        <authorList>
            <person name="Ishii S."/>
            <person name="Jang J."/>
            <person name="Nishizawa T."/>
            <person name="Senoo K."/>
        </authorList>
    </citation>
    <scope>NUCLEOTIDE SEQUENCE [LARGE SCALE GENOMIC DNA]</scope>
    <source>
        <strain evidence="1 2">TSA1</strain>
    </source>
</reference>